<accession>Q981G0</accession>
<protein>
    <submittedName>
        <fullName evidence="2">Mlr9389 protein</fullName>
    </submittedName>
</protein>
<dbReference type="PANTHER" id="PTHR31862">
    <property type="entry name" value="UPF0261 DOMAIN PROTEIN (AFU_ORTHOLOGUE AFUA_1G10120)"/>
    <property type="match status" value="1"/>
</dbReference>
<sequence>MFWVELGMSRRYTMHSPSTLRPILIVTDLAAISDEQPQSVTLYCPSCEGLQGSAYDSLVLLPIHDTNGRLLAELRKGIPRRRQTFAGVLALDPFRRHVDILKALGTASCPGVVNFPSVTAIDGEMRVSLEDYGYGVTTEINLLRMAVAKGFGALAVVDSFGMAQEAVTIGVSGLIAVRHTSDAMLAELSELAHETTLGLFRLPDAVGGP</sequence>
<feature type="domain" description="TIM-barrel" evidence="1">
    <location>
        <begin position="59"/>
        <end position="176"/>
    </location>
</feature>
<dbReference type="SUPFAM" id="SSF51621">
    <property type="entry name" value="Phosphoenolpyruvate/pyruvate domain"/>
    <property type="match status" value="1"/>
</dbReference>
<dbReference type="InterPro" id="IPR015813">
    <property type="entry name" value="Pyrv/PenolPyrv_kinase-like_dom"/>
</dbReference>
<dbReference type="AlphaFoldDB" id="Q981G0"/>
<proteinExistence type="predicted"/>
<keyword evidence="2" id="KW-0614">Plasmid</keyword>
<dbReference type="InterPro" id="IPR051353">
    <property type="entry name" value="Tobamovirus_resist_UPF0261"/>
</dbReference>
<evidence type="ECO:0000259" key="1">
    <source>
        <dbReference type="Pfam" id="PF09370"/>
    </source>
</evidence>
<reference evidence="2 3" key="1">
    <citation type="journal article" date="2000" name="DNA Res.">
        <title>Complete genome structure of the nitrogen-fixing symbiotic bacterium Mesorhizobium loti.</title>
        <authorList>
            <person name="Kaneko T."/>
            <person name="Nakamura Y."/>
            <person name="Sato S."/>
            <person name="Asamizu E."/>
            <person name="Kato T."/>
            <person name="Sasamoto S."/>
            <person name="Watanabe A."/>
            <person name="Idesawa K."/>
            <person name="Ishikawa A."/>
            <person name="Kawashima K."/>
            <person name="Kimura T."/>
            <person name="Kishida Y."/>
            <person name="Kiyokawa C."/>
            <person name="Kohara M."/>
            <person name="Matsumoto M."/>
            <person name="Matsuno A."/>
            <person name="Mochizuki Y."/>
            <person name="Nakayama S."/>
            <person name="Nakazaki N."/>
            <person name="Shimpo S."/>
            <person name="Sugimoto M."/>
            <person name="Takeuchi C."/>
            <person name="Yamada M."/>
            <person name="Tabata S."/>
        </authorList>
    </citation>
    <scope>NUCLEOTIDE SEQUENCE [LARGE SCALE GENOMIC DNA]</scope>
    <source>
        <strain evidence="3">LMG 29417 / CECT 9101 / MAFF 303099</strain>
        <plasmid evidence="2 3">pMLa</plasmid>
    </source>
</reference>
<dbReference type="Pfam" id="PF09370">
    <property type="entry name" value="PEP_hydrolase"/>
    <property type="match status" value="1"/>
</dbReference>
<dbReference type="GO" id="GO:0003824">
    <property type="term" value="F:catalytic activity"/>
    <property type="evidence" value="ECO:0007669"/>
    <property type="project" value="InterPro"/>
</dbReference>
<dbReference type="HOGENOM" id="CLU_1389252_0_0_5"/>
<evidence type="ECO:0000313" key="2">
    <source>
        <dbReference type="EMBL" id="BAB54995.1"/>
    </source>
</evidence>
<gene>
    <name evidence="2" type="ordered locus">mlr9389</name>
</gene>
<dbReference type="PANTHER" id="PTHR31862:SF1">
    <property type="entry name" value="UPF0261 DOMAIN PROTEIN (AFU_ORTHOLOGUE AFUA_1G10120)"/>
    <property type="match status" value="1"/>
</dbReference>
<evidence type="ECO:0000313" key="3">
    <source>
        <dbReference type="Proteomes" id="UP000000552"/>
    </source>
</evidence>
<dbReference type="KEGG" id="mlo:mlr9389"/>
<dbReference type="InterPro" id="IPR013785">
    <property type="entry name" value="Aldolase_TIM"/>
</dbReference>
<organism evidence="2 3">
    <name type="scientific">Mesorhizobium japonicum (strain LMG 29417 / CECT 9101 / MAFF 303099)</name>
    <name type="common">Mesorhizobium loti (strain MAFF 303099)</name>
    <dbReference type="NCBI Taxonomy" id="266835"/>
    <lineage>
        <taxon>Bacteria</taxon>
        <taxon>Pseudomonadati</taxon>
        <taxon>Pseudomonadota</taxon>
        <taxon>Alphaproteobacteria</taxon>
        <taxon>Hyphomicrobiales</taxon>
        <taxon>Phyllobacteriaceae</taxon>
        <taxon>Mesorhizobium</taxon>
    </lineage>
</organism>
<name>Q981G0_RHILO</name>
<dbReference type="Gene3D" id="3.20.20.70">
    <property type="entry name" value="Aldolase class I"/>
    <property type="match status" value="1"/>
</dbReference>
<geneLocation type="plasmid" evidence="2 3">
    <name>pMLa</name>
</geneLocation>
<dbReference type="Proteomes" id="UP000000552">
    <property type="component" value="Plasmid pMLa"/>
</dbReference>
<dbReference type="InterPro" id="IPR009215">
    <property type="entry name" value="TIM-br_IGPS-like"/>
</dbReference>
<dbReference type="EMBL" id="BA000013">
    <property type="protein sequence ID" value="BAB54995.1"/>
    <property type="molecule type" value="Genomic_DNA"/>
</dbReference>